<evidence type="ECO:0000256" key="2">
    <source>
        <dbReference type="ARBA" id="ARBA00022723"/>
    </source>
</evidence>
<proteinExistence type="predicted"/>
<dbReference type="Gene3D" id="1.20.910.10">
    <property type="entry name" value="Heme oxygenase-like"/>
    <property type="match status" value="1"/>
</dbReference>
<keyword evidence="3" id="KW-0408">Iron</keyword>
<dbReference type="RefSeq" id="WP_136533730.1">
    <property type="nucleotide sequence ID" value="NZ_STGY01000025.1"/>
</dbReference>
<dbReference type="PANTHER" id="PTHR10720:SF0">
    <property type="entry name" value="HEME OXYGENASE"/>
    <property type="match status" value="1"/>
</dbReference>
<dbReference type="AlphaFoldDB" id="A0A4S8QCN8"/>
<dbReference type="GO" id="GO:0006788">
    <property type="term" value="P:heme oxidation"/>
    <property type="evidence" value="ECO:0007669"/>
    <property type="project" value="InterPro"/>
</dbReference>
<dbReference type="InterPro" id="IPR016084">
    <property type="entry name" value="Haem_Oase-like_multi-hlx"/>
</dbReference>
<evidence type="ECO:0000313" key="5">
    <source>
        <dbReference type="EMBL" id="THV42297.1"/>
    </source>
</evidence>
<dbReference type="InterPro" id="IPR002051">
    <property type="entry name" value="Haem_Oase"/>
</dbReference>
<sequence length="330" mass="36391">MTANPTAPNEVGAGEEATAFSARIREASWSRHQGLDPTAAEAADRVPGVFDRLFDGSLSLDDYTEWHAQQYFIYDAIETAAERWRGDDVAGAFVFDELARRGAIEADLEFLIGPDWRERIEPLDATLRYAERISAVANDWAGGYIAHSYTRYLGDLSGGQAFGKAARQNYDLDDAGAGFYSFDGIDSPKRFKDDYRARLDAVALEEADRLRVIEEILLAYDYNGEVLKALADKMNENPFSDDVIAAICKHMNTDHASDTLVMCQGAGDRPEATEASMTGLDAHGGDYVVVVDGEAETIRIPWARKLSERAEVRPEVVRIFTESQAQLSGA</sequence>
<dbReference type="PRINTS" id="PR00088">
    <property type="entry name" value="HAEMOXYGNASE"/>
</dbReference>
<dbReference type="InterPro" id="IPR037119">
    <property type="entry name" value="Haem_oxidase_HugZ-like_sf"/>
</dbReference>
<reference evidence="5 6" key="2">
    <citation type="submission" date="2019-05" db="EMBL/GenBank/DDBJ databases">
        <title>Glycomyces buryatensis sp. nov.</title>
        <authorList>
            <person name="Nikitina E."/>
        </authorList>
    </citation>
    <scope>NUCLEOTIDE SEQUENCE [LARGE SCALE GENOMIC DNA]</scope>
    <source>
        <strain evidence="5 6">18</strain>
    </source>
</reference>
<comment type="caution">
    <text evidence="5">The sequence shown here is derived from an EMBL/GenBank/DDBJ whole genome shotgun (WGS) entry which is preliminary data.</text>
</comment>
<organism evidence="5 6">
    <name type="scientific">Glycomyces buryatensis</name>
    <dbReference type="NCBI Taxonomy" id="2570927"/>
    <lineage>
        <taxon>Bacteria</taxon>
        <taxon>Bacillati</taxon>
        <taxon>Actinomycetota</taxon>
        <taxon>Actinomycetes</taxon>
        <taxon>Glycomycetales</taxon>
        <taxon>Glycomycetaceae</taxon>
        <taxon>Glycomyces</taxon>
    </lineage>
</organism>
<keyword evidence="1" id="KW-0349">Heme</keyword>
<dbReference type="GO" id="GO:0004392">
    <property type="term" value="F:heme oxygenase (decyclizing) activity"/>
    <property type="evidence" value="ECO:0007669"/>
    <property type="project" value="InterPro"/>
</dbReference>
<dbReference type="PANTHER" id="PTHR10720">
    <property type="entry name" value="HEME OXYGENASE"/>
    <property type="match status" value="1"/>
</dbReference>
<dbReference type="EMBL" id="STGY01000025">
    <property type="protein sequence ID" value="THV42297.1"/>
    <property type="molecule type" value="Genomic_DNA"/>
</dbReference>
<reference evidence="6" key="1">
    <citation type="submission" date="2019-04" db="EMBL/GenBank/DDBJ databases">
        <title>Nocardioides xinjiangensis sp. nov.</title>
        <authorList>
            <person name="Liu S."/>
        </authorList>
    </citation>
    <scope>NUCLEOTIDE SEQUENCE [LARGE SCALE GENOMIC DNA]</scope>
    <source>
        <strain evidence="6">18</strain>
    </source>
</reference>
<dbReference type="SUPFAM" id="SSF48613">
    <property type="entry name" value="Heme oxygenase-like"/>
    <property type="match status" value="1"/>
</dbReference>
<dbReference type="Proteomes" id="UP000308760">
    <property type="component" value="Unassembled WGS sequence"/>
</dbReference>
<dbReference type="CDD" id="cd19165">
    <property type="entry name" value="HemeO"/>
    <property type="match status" value="1"/>
</dbReference>
<evidence type="ECO:0000256" key="3">
    <source>
        <dbReference type="ARBA" id="ARBA00023004"/>
    </source>
</evidence>
<name>A0A4S8QCN8_9ACTN</name>
<dbReference type="OrthoDB" id="5493802at2"/>
<keyword evidence="6" id="KW-1185">Reference proteome</keyword>
<dbReference type="InterPro" id="IPR016053">
    <property type="entry name" value="Haem_Oase-like"/>
</dbReference>
<dbReference type="SUPFAM" id="SSF50475">
    <property type="entry name" value="FMN-binding split barrel"/>
    <property type="match status" value="1"/>
</dbReference>
<feature type="domain" description="DUF2470" evidence="4">
    <location>
        <begin position="246"/>
        <end position="318"/>
    </location>
</feature>
<protein>
    <submittedName>
        <fullName evidence="5">DUF2470 domain-containing protein</fullName>
    </submittedName>
</protein>
<dbReference type="Pfam" id="PF01126">
    <property type="entry name" value="Heme_oxygenase"/>
    <property type="match status" value="1"/>
</dbReference>
<evidence type="ECO:0000313" key="6">
    <source>
        <dbReference type="Proteomes" id="UP000308760"/>
    </source>
</evidence>
<evidence type="ECO:0000256" key="1">
    <source>
        <dbReference type="ARBA" id="ARBA00022617"/>
    </source>
</evidence>
<accession>A0A4S8QCN8</accession>
<dbReference type="GO" id="GO:0046872">
    <property type="term" value="F:metal ion binding"/>
    <property type="evidence" value="ECO:0007669"/>
    <property type="project" value="UniProtKB-KW"/>
</dbReference>
<dbReference type="InterPro" id="IPR019595">
    <property type="entry name" value="DUF2470"/>
</dbReference>
<dbReference type="Gene3D" id="3.20.180.10">
    <property type="entry name" value="PNP-oxidase-like"/>
    <property type="match status" value="1"/>
</dbReference>
<dbReference type="GO" id="GO:0006979">
    <property type="term" value="P:response to oxidative stress"/>
    <property type="evidence" value="ECO:0007669"/>
    <property type="project" value="TreeGrafter"/>
</dbReference>
<gene>
    <name evidence="5" type="ORF">FAB82_06455</name>
</gene>
<dbReference type="GO" id="GO:0020037">
    <property type="term" value="F:heme binding"/>
    <property type="evidence" value="ECO:0007669"/>
    <property type="project" value="TreeGrafter"/>
</dbReference>
<evidence type="ECO:0000259" key="4">
    <source>
        <dbReference type="Pfam" id="PF10615"/>
    </source>
</evidence>
<keyword evidence="2" id="KW-0479">Metal-binding</keyword>
<dbReference type="Pfam" id="PF10615">
    <property type="entry name" value="DUF2470"/>
    <property type="match status" value="1"/>
</dbReference>
<dbReference type="GO" id="GO:0042167">
    <property type="term" value="P:heme catabolic process"/>
    <property type="evidence" value="ECO:0007669"/>
    <property type="project" value="TreeGrafter"/>
</dbReference>